<dbReference type="EMBL" id="KK365206">
    <property type="protein sequence ID" value="KCZ80080.1"/>
    <property type="molecule type" value="Genomic_DNA"/>
</dbReference>
<name>A0A059EYW5_9MICR</name>
<organism evidence="1 2">
    <name type="scientific">Anncaliia algerae PRA339</name>
    <dbReference type="NCBI Taxonomy" id="1288291"/>
    <lineage>
        <taxon>Eukaryota</taxon>
        <taxon>Fungi</taxon>
        <taxon>Fungi incertae sedis</taxon>
        <taxon>Microsporidia</taxon>
        <taxon>Tubulinosematoidea</taxon>
        <taxon>Tubulinosematidae</taxon>
        <taxon>Anncaliia</taxon>
    </lineage>
</organism>
<reference evidence="2" key="1">
    <citation type="submission" date="2013-02" db="EMBL/GenBank/DDBJ databases">
        <authorList>
            <consortium name="The Broad Institute Genome Sequencing Platform"/>
            <person name="Cuomo C."/>
            <person name="Becnel J."/>
            <person name="Sanscrainte N."/>
            <person name="Walker B."/>
            <person name="Young S.K."/>
            <person name="Zeng Q."/>
            <person name="Gargeya S."/>
            <person name="Fitzgerald M."/>
            <person name="Haas B."/>
            <person name="Abouelleil A."/>
            <person name="Alvarado L."/>
            <person name="Arachchi H.M."/>
            <person name="Berlin A.M."/>
            <person name="Chapman S.B."/>
            <person name="Dewar J."/>
            <person name="Goldberg J."/>
            <person name="Griggs A."/>
            <person name="Gujja S."/>
            <person name="Hansen M."/>
            <person name="Howarth C."/>
            <person name="Imamovic A."/>
            <person name="Larimer J."/>
            <person name="McCowan C."/>
            <person name="Murphy C."/>
            <person name="Neiman D."/>
            <person name="Pearson M."/>
            <person name="Priest M."/>
            <person name="Roberts A."/>
            <person name="Saif S."/>
            <person name="Shea T."/>
            <person name="Sisk P."/>
            <person name="Sykes S."/>
            <person name="Wortman J."/>
            <person name="Nusbaum C."/>
            <person name="Birren B."/>
        </authorList>
    </citation>
    <scope>NUCLEOTIDE SEQUENCE [LARGE SCALE GENOMIC DNA]</scope>
    <source>
        <strain evidence="2">PRA339</strain>
    </source>
</reference>
<evidence type="ECO:0000313" key="2">
    <source>
        <dbReference type="Proteomes" id="UP000030655"/>
    </source>
</evidence>
<dbReference type="OrthoDB" id="407442at2759"/>
<sequence length="42" mass="4910">ENGKSKCICFIMCYEKEESDRILKLNFSHLGNNVLIDYANKK</sequence>
<keyword evidence="2" id="KW-1185">Reference proteome</keyword>
<dbReference type="VEuPathDB" id="MicrosporidiaDB:H312_02536"/>
<evidence type="ECO:0000313" key="1">
    <source>
        <dbReference type="EMBL" id="KCZ80080.1"/>
    </source>
</evidence>
<gene>
    <name evidence="1" type="ORF">H312_02536</name>
</gene>
<accession>A0A059EYW5</accession>
<dbReference type="AlphaFoldDB" id="A0A059EYW5"/>
<feature type="non-terminal residue" evidence="1">
    <location>
        <position position="1"/>
    </location>
</feature>
<reference evidence="1 2" key="2">
    <citation type="submission" date="2014-03" db="EMBL/GenBank/DDBJ databases">
        <title>The Genome Sequence of Anncaliia algerae insect isolate PRA339.</title>
        <authorList>
            <consortium name="The Broad Institute Genome Sequencing Platform"/>
            <consortium name="The Broad Institute Genome Sequencing Center for Infectious Disease"/>
            <person name="Cuomo C."/>
            <person name="Becnel J."/>
            <person name="Sanscrainte N."/>
            <person name="Walker B."/>
            <person name="Young S.K."/>
            <person name="Zeng Q."/>
            <person name="Gargeya S."/>
            <person name="Fitzgerald M."/>
            <person name="Haas B."/>
            <person name="Abouelleil A."/>
            <person name="Alvarado L."/>
            <person name="Arachchi H.M."/>
            <person name="Berlin A.M."/>
            <person name="Chapman S.B."/>
            <person name="Dewar J."/>
            <person name="Goldberg J."/>
            <person name="Griggs A."/>
            <person name="Gujja S."/>
            <person name="Hansen M."/>
            <person name="Howarth C."/>
            <person name="Imamovic A."/>
            <person name="Larimer J."/>
            <person name="McCowan C."/>
            <person name="Murphy C."/>
            <person name="Neiman D."/>
            <person name="Pearson M."/>
            <person name="Priest M."/>
            <person name="Roberts A."/>
            <person name="Saif S."/>
            <person name="Shea T."/>
            <person name="Sisk P."/>
            <person name="Sykes S."/>
            <person name="Wortman J."/>
            <person name="Nusbaum C."/>
            <person name="Birren B."/>
        </authorList>
    </citation>
    <scope>NUCLEOTIDE SEQUENCE [LARGE SCALE GENOMIC DNA]</scope>
    <source>
        <strain evidence="1 2">PRA339</strain>
    </source>
</reference>
<dbReference type="HOGENOM" id="CLU_3263210_0_0_1"/>
<dbReference type="Proteomes" id="UP000030655">
    <property type="component" value="Unassembled WGS sequence"/>
</dbReference>
<protein>
    <submittedName>
        <fullName evidence="1">Uncharacterized protein</fullName>
    </submittedName>
</protein>
<proteinExistence type="predicted"/>